<evidence type="ECO:0000313" key="1">
    <source>
        <dbReference type="EMBL" id="AFV90961.1"/>
    </source>
</evidence>
<protein>
    <submittedName>
        <fullName evidence="1">Uncharacterized protein</fullName>
    </submittedName>
</protein>
<reference evidence="1 2" key="1">
    <citation type="journal article" date="2012" name="BMC Genomics">
        <title>The genome sequence of Propionibacterium acidipropionici provides insights into its biotechnological and industrial potential.</title>
        <authorList>
            <person name="Parizzi L.P."/>
            <person name="Grassi M.C."/>
            <person name="Llerena L.A."/>
            <person name="Carazzolle M.F."/>
            <person name="Queiroz V.L."/>
            <person name="Lunardi I."/>
            <person name="Zeidler A.F."/>
            <person name="Teixeira P.J."/>
            <person name="Mieczkowski P."/>
            <person name="Rincones J."/>
            <person name="Pereira G.A."/>
        </authorList>
    </citation>
    <scope>NUCLEOTIDE SEQUENCE [LARGE SCALE GENOMIC DNA]</scope>
    <source>
        <strain evidence="2">ATCC 4875 / DSM 20272 / JCM 6432 / NBRC 12425 / NCIMB 8070</strain>
    </source>
</reference>
<organism evidence="1 2">
    <name type="scientific">Acidipropionibacterium acidipropionici (strain ATCC 4875 / DSM 20272 / JCM 6432 / NBRC 12425 / NCIMB 8070 / 4)</name>
    <name type="common">Propionibacterium acidipropionici</name>
    <dbReference type="NCBI Taxonomy" id="1171373"/>
    <lineage>
        <taxon>Bacteria</taxon>
        <taxon>Bacillati</taxon>
        <taxon>Actinomycetota</taxon>
        <taxon>Actinomycetes</taxon>
        <taxon>Propionibacteriales</taxon>
        <taxon>Propionibacteriaceae</taxon>
        <taxon>Acidipropionibacterium</taxon>
    </lineage>
</organism>
<dbReference type="EMBL" id="CP003493">
    <property type="protein sequence ID" value="AFV90961.1"/>
    <property type="molecule type" value="Genomic_DNA"/>
</dbReference>
<dbReference type="HOGENOM" id="CLU_3256151_0_0_11"/>
<name>K7RX03_ACIA4</name>
<sequence>MRGWSPGSAAVDRNVHVAARIGNVGPVVLRRIRDLLAIIAHA</sequence>
<dbReference type="Proteomes" id="UP000000214">
    <property type="component" value="Chromosome"/>
</dbReference>
<dbReference type="AlphaFoldDB" id="K7RX03"/>
<evidence type="ECO:0000313" key="2">
    <source>
        <dbReference type="Proteomes" id="UP000000214"/>
    </source>
</evidence>
<dbReference type="PATRIC" id="fig|1171373.8.peg.3149"/>
<proteinExistence type="predicted"/>
<dbReference type="KEGG" id="pbo:PACID_32010"/>
<accession>K7RX03</accession>
<gene>
    <name evidence="1" type="ordered locus">PACID_32010</name>
</gene>